<feature type="domain" description="ATP-grasp" evidence="17">
    <location>
        <begin position="103"/>
        <end position="303"/>
    </location>
</feature>
<evidence type="ECO:0000256" key="5">
    <source>
        <dbReference type="ARBA" id="ARBA00010871"/>
    </source>
</evidence>
<dbReference type="InterPro" id="IPR011095">
    <property type="entry name" value="Dala_Dala_lig_C"/>
</dbReference>
<dbReference type="PANTHER" id="PTHR23132">
    <property type="entry name" value="D-ALANINE--D-ALANINE LIGASE"/>
    <property type="match status" value="1"/>
</dbReference>
<dbReference type="HAMAP" id="MF_00047">
    <property type="entry name" value="Dala_Dala_lig"/>
    <property type="match status" value="1"/>
</dbReference>
<evidence type="ECO:0000259" key="17">
    <source>
        <dbReference type="PROSITE" id="PS50975"/>
    </source>
</evidence>
<evidence type="ECO:0000256" key="4">
    <source>
        <dbReference type="ARBA" id="ARBA00004496"/>
    </source>
</evidence>
<comment type="similarity">
    <text evidence="5 15">Belongs to the D-alanine--D-alanine ligase family.</text>
</comment>
<accession>A0ABR6Y700</accession>
<dbReference type="PIRSF" id="PIRSF039102">
    <property type="entry name" value="Ddl/VanB"/>
    <property type="match status" value="1"/>
</dbReference>
<keyword evidence="19" id="KW-1185">Reference proteome</keyword>
<dbReference type="InterPro" id="IPR011127">
    <property type="entry name" value="Dala_Dala_lig_N"/>
</dbReference>
<comment type="subcellular location">
    <subcellularLocation>
        <location evidence="4 15">Cytoplasm</location>
    </subcellularLocation>
</comment>
<dbReference type="PROSITE" id="PS00843">
    <property type="entry name" value="DALA_DALA_LIGASE_1"/>
    <property type="match status" value="1"/>
</dbReference>
<comment type="caution">
    <text evidence="18">The sequence shown here is derived from an EMBL/GenBank/DDBJ whole genome shotgun (WGS) entry which is preliminary data.</text>
</comment>
<evidence type="ECO:0000256" key="14">
    <source>
        <dbReference type="ARBA" id="ARBA00047614"/>
    </source>
</evidence>
<keyword evidence="13 15" id="KW-0961">Cell wall biogenesis/degradation</keyword>
<keyword evidence="12 15" id="KW-0573">Peptidoglycan synthesis</keyword>
<keyword evidence="11 15" id="KW-0133">Cell shape</keyword>
<evidence type="ECO:0000256" key="10">
    <source>
        <dbReference type="ARBA" id="ARBA00022840"/>
    </source>
</evidence>
<comment type="function">
    <text evidence="3 15">Cell wall formation.</text>
</comment>
<dbReference type="InterPro" id="IPR016185">
    <property type="entry name" value="PreATP-grasp_dom_sf"/>
</dbReference>
<dbReference type="GO" id="GO:0016874">
    <property type="term" value="F:ligase activity"/>
    <property type="evidence" value="ECO:0007669"/>
    <property type="project" value="UniProtKB-KW"/>
</dbReference>
<dbReference type="NCBIfam" id="TIGR01205">
    <property type="entry name" value="D_ala_D_alaTIGR"/>
    <property type="match status" value="1"/>
</dbReference>
<evidence type="ECO:0000256" key="11">
    <source>
        <dbReference type="ARBA" id="ARBA00022960"/>
    </source>
</evidence>
<sequence length="314" mass="33663">MKELGKVGVLFGGRSAEREVSIMSGTGVLNALKSRGVDAHAFDPAERSLAELAAEKFDRVFIALHGRYGEDGSLQGALEQLGIPYTGSGVMASSLAMDKIFTKKIWLYHGLTTPKYAVMTADTNLSQVTSDLGLPLIVKPPHEGSTIGITKVSAAEALPAAYALAAKFDEEVLAEEFIQGRELTVAVLGRGAGARALPLIEIVAPDGNYDYQNKYFTDDTKYLCPAPIDEALTQEIKTMCEAAYRAVNCEGWARIDVLLRASDNKPFLIEVNTSPGMTGHSLVPMAAKAAGMSYEDVCVEILKTARLKTAPDSE</sequence>
<dbReference type="NCBIfam" id="NF002378">
    <property type="entry name" value="PRK01372.1"/>
    <property type="match status" value="1"/>
</dbReference>
<keyword evidence="8 15" id="KW-0436">Ligase</keyword>
<evidence type="ECO:0000256" key="12">
    <source>
        <dbReference type="ARBA" id="ARBA00022984"/>
    </source>
</evidence>
<organism evidence="18 19">
    <name type="scientific">Undibacterium flavidum</name>
    <dbReference type="NCBI Taxonomy" id="2762297"/>
    <lineage>
        <taxon>Bacteria</taxon>
        <taxon>Pseudomonadati</taxon>
        <taxon>Pseudomonadota</taxon>
        <taxon>Betaproteobacteria</taxon>
        <taxon>Burkholderiales</taxon>
        <taxon>Oxalobacteraceae</taxon>
        <taxon>Undibacterium</taxon>
    </lineage>
</organism>
<comment type="pathway">
    <text evidence="15">Cell wall biogenesis; peptidoglycan biosynthesis.</text>
</comment>
<proteinExistence type="inferred from homology"/>
<dbReference type="PROSITE" id="PS00844">
    <property type="entry name" value="DALA_DALA_LIGASE_2"/>
    <property type="match status" value="1"/>
</dbReference>
<reference evidence="18 19" key="1">
    <citation type="submission" date="2020-08" db="EMBL/GenBank/DDBJ databases">
        <title>Novel species isolated from subtropical streams in China.</title>
        <authorList>
            <person name="Lu H."/>
        </authorList>
    </citation>
    <scope>NUCLEOTIDE SEQUENCE [LARGE SCALE GENOMIC DNA]</scope>
    <source>
        <strain evidence="18 19">LX15W</strain>
    </source>
</reference>
<evidence type="ECO:0000256" key="7">
    <source>
        <dbReference type="ARBA" id="ARBA00022490"/>
    </source>
</evidence>
<keyword evidence="10 16" id="KW-0067">ATP-binding</keyword>
<dbReference type="EC" id="6.3.2.4" evidence="6 15"/>
<keyword evidence="9 16" id="KW-0547">Nucleotide-binding</keyword>
<dbReference type="Gene3D" id="3.40.50.20">
    <property type="match status" value="1"/>
</dbReference>
<dbReference type="Pfam" id="PF07478">
    <property type="entry name" value="Dala_Dala_lig_C"/>
    <property type="match status" value="1"/>
</dbReference>
<evidence type="ECO:0000256" key="2">
    <source>
        <dbReference type="ARBA" id="ARBA00001946"/>
    </source>
</evidence>
<comment type="catalytic activity">
    <reaction evidence="14 15">
        <text>2 D-alanine + ATP = D-alanyl-D-alanine + ADP + phosphate + H(+)</text>
        <dbReference type="Rhea" id="RHEA:11224"/>
        <dbReference type="ChEBI" id="CHEBI:15378"/>
        <dbReference type="ChEBI" id="CHEBI:30616"/>
        <dbReference type="ChEBI" id="CHEBI:43474"/>
        <dbReference type="ChEBI" id="CHEBI:57416"/>
        <dbReference type="ChEBI" id="CHEBI:57822"/>
        <dbReference type="ChEBI" id="CHEBI:456216"/>
        <dbReference type="EC" id="6.3.2.4"/>
    </reaction>
</comment>
<dbReference type="SUPFAM" id="SSF52440">
    <property type="entry name" value="PreATP-grasp domain"/>
    <property type="match status" value="1"/>
</dbReference>
<evidence type="ECO:0000256" key="1">
    <source>
        <dbReference type="ARBA" id="ARBA00001936"/>
    </source>
</evidence>
<dbReference type="InterPro" id="IPR013815">
    <property type="entry name" value="ATP_grasp_subdomain_1"/>
</dbReference>
<evidence type="ECO:0000256" key="3">
    <source>
        <dbReference type="ARBA" id="ARBA00003921"/>
    </source>
</evidence>
<dbReference type="Pfam" id="PF01820">
    <property type="entry name" value="Dala_Dala_lig_N"/>
    <property type="match status" value="1"/>
</dbReference>
<comment type="cofactor">
    <cofactor evidence="2">
        <name>Mg(2+)</name>
        <dbReference type="ChEBI" id="CHEBI:18420"/>
    </cofactor>
</comment>
<dbReference type="EMBL" id="JACOGA010000002">
    <property type="protein sequence ID" value="MBC3872395.1"/>
    <property type="molecule type" value="Genomic_DNA"/>
</dbReference>
<gene>
    <name evidence="15" type="primary">ddl</name>
    <name evidence="18" type="ORF">H8K55_02250</name>
</gene>
<evidence type="ECO:0000256" key="15">
    <source>
        <dbReference type="HAMAP-Rule" id="MF_00047"/>
    </source>
</evidence>
<dbReference type="PANTHER" id="PTHR23132:SF23">
    <property type="entry name" value="D-ALANINE--D-ALANINE LIGASE B"/>
    <property type="match status" value="1"/>
</dbReference>
<dbReference type="PROSITE" id="PS50975">
    <property type="entry name" value="ATP_GRASP"/>
    <property type="match status" value="1"/>
</dbReference>
<evidence type="ECO:0000256" key="16">
    <source>
        <dbReference type="PROSITE-ProRule" id="PRU00409"/>
    </source>
</evidence>
<evidence type="ECO:0000256" key="6">
    <source>
        <dbReference type="ARBA" id="ARBA00012216"/>
    </source>
</evidence>
<dbReference type="Gene3D" id="3.30.1490.20">
    <property type="entry name" value="ATP-grasp fold, A domain"/>
    <property type="match status" value="1"/>
</dbReference>
<dbReference type="RefSeq" id="WP_186940404.1">
    <property type="nucleotide sequence ID" value="NZ_JACOGA010000002.1"/>
</dbReference>
<keyword evidence="7 15" id="KW-0963">Cytoplasm</keyword>
<dbReference type="InterPro" id="IPR000291">
    <property type="entry name" value="D-Ala_lig_Van_CS"/>
</dbReference>
<evidence type="ECO:0000256" key="9">
    <source>
        <dbReference type="ARBA" id="ARBA00022741"/>
    </source>
</evidence>
<comment type="cofactor">
    <cofactor evidence="1">
        <name>Mn(2+)</name>
        <dbReference type="ChEBI" id="CHEBI:29035"/>
    </cofactor>
</comment>
<evidence type="ECO:0000256" key="8">
    <source>
        <dbReference type="ARBA" id="ARBA00022598"/>
    </source>
</evidence>
<evidence type="ECO:0000256" key="13">
    <source>
        <dbReference type="ARBA" id="ARBA00023316"/>
    </source>
</evidence>
<dbReference type="SUPFAM" id="SSF56059">
    <property type="entry name" value="Glutathione synthetase ATP-binding domain-like"/>
    <property type="match status" value="1"/>
</dbReference>
<name>A0ABR6Y700_9BURK</name>
<evidence type="ECO:0000313" key="19">
    <source>
        <dbReference type="Proteomes" id="UP000624279"/>
    </source>
</evidence>
<dbReference type="InterPro" id="IPR011761">
    <property type="entry name" value="ATP-grasp"/>
</dbReference>
<protein>
    <recommendedName>
        <fullName evidence="6 15">D-alanine--D-alanine ligase</fullName>
        <ecNumber evidence="6 15">6.3.2.4</ecNumber>
    </recommendedName>
    <alternativeName>
        <fullName evidence="15">D-Ala-D-Ala ligase</fullName>
    </alternativeName>
    <alternativeName>
        <fullName evidence="15">D-alanylalanine synthetase</fullName>
    </alternativeName>
</protein>
<dbReference type="Proteomes" id="UP000624279">
    <property type="component" value="Unassembled WGS sequence"/>
</dbReference>
<dbReference type="Gene3D" id="3.30.470.20">
    <property type="entry name" value="ATP-grasp fold, B domain"/>
    <property type="match status" value="1"/>
</dbReference>
<evidence type="ECO:0000313" key="18">
    <source>
        <dbReference type="EMBL" id="MBC3872395.1"/>
    </source>
</evidence>
<dbReference type="InterPro" id="IPR005905">
    <property type="entry name" value="D_ala_D_ala"/>
</dbReference>